<accession>A0A1C7NKM1</accession>
<reference evidence="1 2" key="1">
    <citation type="submission" date="2016-03" db="EMBL/GenBank/DDBJ databases">
        <title>Choanephora cucurbitarum.</title>
        <authorList>
            <person name="Min B."/>
            <person name="Park H."/>
            <person name="Park J.-H."/>
            <person name="Shin H.-D."/>
            <person name="Choi I.-G."/>
        </authorList>
    </citation>
    <scope>NUCLEOTIDE SEQUENCE [LARGE SCALE GENOMIC DNA]</scope>
    <source>
        <strain evidence="1 2">KUS-F28377</strain>
    </source>
</reference>
<dbReference type="Proteomes" id="UP000093000">
    <property type="component" value="Unassembled WGS sequence"/>
</dbReference>
<sequence>MVSEAMLNTLLYMKQSFSSIVYSQTKHVLGEIITIETTVGGESQFDSVKTYRNAEGSTHILLCGTCNLKTKLFWI</sequence>
<dbReference type="InParanoid" id="A0A1C7NKM1"/>
<protein>
    <submittedName>
        <fullName evidence="1">Uncharacterized protein</fullName>
    </submittedName>
</protein>
<dbReference type="EMBL" id="LUGH01000083">
    <property type="protein sequence ID" value="OBZ89671.1"/>
    <property type="molecule type" value="Genomic_DNA"/>
</dbReference>
<name>A0A1C7NKM1_9FUNG</name>
<gene>
    <name evidence="1" type="ORF">A0J61_02262</name>
</gene>
<keyword evidence="2" id="KW-1185">Reference proteome</keyword>
<dbReference type="AlphaFoldDB" id="A0A1C7NKM1"/>
<organism evidence="1 2">
    <name type="scientific">Choanephora cucurbitarum</name>
    <dbReference type="NCBI Taxonomy" id="101091"/>
    <lineage>
        <taxon>Eukaryota</taxon>
        <taxon>Fungi</taxon>
        <taxon>Fungi incertae sedis</taxon>
        <taxon>Mucoromycota</taxon>
        <taxon>Mucoromycotina</taxon>
        <taxon>Mucoromycetes</taxon>
        <taxon>Mucorales</taxon>
        <taxon>Mucorineae</taxon>
        <taxon>Choanephoraceae</taxon>
        <taxon>Choanephoroideae</taxon>
        <taxon>Choanephora</taxon>
    </lineage>
</organism>
<comment type="caution">
    <text evidence="1">The sequence shown here is derived from an EMBL/GenBank/DDBJ whole genome shotgun (WGS) entry which is preliminary data.</text>
</comment>
<proteinExistence type="predicted"/>
<evidence type="ECO:0000313" key="1">
    <source>
        <dbReference type="EMBL" id="OBZ89671.1"/>
    </source>
</evidence>
<evidence type="ECO:0000313" key="2">
    <source>
        <dbReference type="Proteomes" id="UP000093000"/>
    </source>
</evidence>